<reference evidence="1 2" key="1">
    <citation type="submission" date="2018-11" db="EMBL/GenBank/DDBJ databases">
        <authorList>
            <person name="Zhou Z."/>
            <person name="Wang G."/>
        </authorList>
    </citation>
    <scope>NUCLEOTIDE SEQUENCE [LARGE SCALE GENOMIC DNA]</scope>
    <source>
        <strain evidence="1 2">KCTC42998</strain>
    </source>
</reference>
<dbReference type="RefSeq" id="WP_124908431.1">
    <property type="nucleotide sequence ID" value="NZ_RQJP01000004.1"/>
</dbReference>
<sequence>MRKSIYNSLVIGILANFAITSCEKPERLEFEVIGNSTEQSIRKAAQSITVIDGRLKFATTEAFSQAVKELNSTTDLLSWEKQFAGYKSMRRAFKELNEEELATDPKKFNEAQKIAKRITEEDGVSFERTIVDATLATLVSSQGLLQIGDSLHLIGDQQVLSTLAVNEKELVKPSSALVKISPVVHKKTKITTDKGGRIRATTGDVDDKYDIYYNADGRQHRYRSNGWAIVYYFTGGYWSTGVNIQHQRKQTFGWGSSNAFDWTSSGFWKVYVDSPRSIIQDVTISPPLFSDIDEYQPYRYSESPVTSMVVNRYVNGQCNWQSRGRDGNPYYYAHYITTSL</sequence>
<evidence type="ECO:0000313" key="1">
    <source>
        <dbReference type="EMBL" id="RRB12478.1"/>
    </source>
</evidence>
<gene>
    <name evidence="1" type="ORF">EHT87_19965</name>
</gene>
<organism evidence="1 2">
    <name type="scientific">Larkinella knui</name>
    <dbReference type="NCBI Taxonomy" id="2025310"/>
    <lineage>
        <taxon>Bacteria</taxon>
        <taxon>Pseudomonadati</taxon>
        <taxon>Bacteroidota</taxon>
        <taxon>Cytophagia</taxon>
        <taxon>Cytophagales</taxon>
        <taxon>Spirosomataceae</taxon>
        <taxon>Larkinella</taxon>
    </lineage>
</organism>
<protein>
    <recommendedName>
        <fullName evidence="3">DUF4848 domain-containing protein</fullName>
    </recommendedName>
</protein>
<evidence type="ECO:0008006" key="3">
    <source>
        <dbReference type="Google" id="ProtNLM"/>
    </source>
</evidence>
<dbReference type="PROSITE" id="PS51257">
    <property type="entry name" value="PROKAR_LIPOPROTEIN"/>
    <property type="match status" value="1"/>
</dbReference>
<accession>A0A3P1CH06</accession>
<dbReference type="Proteomes" id="UP000274271">
    <property type="component" value="Unassembled WGS sequence"/>
</dbReference>
<evidence type="ECO:0000313" key="2">
    <source>
        <dbReference type="Proteomes" id="UP000274271"/>
    </source>
</evidence>
<proteinExistence type="predicted"/>
<name>A0A3P1CH06_9BACT</name>
<keyword evidence="2" id="KW-1185">Reference proteome</keyword>
<dbReference type="OrthoDB" id="865722at2"/>
<comment type="caution">
    <text evidence="1">The sequence shown here is derived from an EMBL/GenBank/DDBJ whole genome shotgun (WGS) entry which is preliminary data.</text>
</comment>
<dbReference type="AlphaFoldDB" id="A0A3P1CH06"/>
<dbReference type="EMBL" id="RQJP01000004">
    <property type="protein sequence ID" value="RRB12478.1"/>
    <property type="molecule type" value="Genomic_DNA"/>
</dbReference>